<dbReference type="Gene3D" id="3.10.450.40">
    <property type="match status" value="1"/>
</dbReference>
<dbReference type="RefSeq" id="WP_081554926.1">
    <property type="nucleotide sequence ID" value="NZ_MUKV01000005.1"/>
</dbReference>
<organism evidence="1 2">
    <name type="scientific">Chromobacterium haemolyticum</name>
    <dbReference type="NCBI Taxonomy" id="394935"/>
    <lineage>
        <taxon>Bacteria</taxon>
        <taxon>Pseudomonadati</taxon>
        <taxon>Pseudomonadota</taxon>
        <taxon>Betaproteobacteria</taxon>
        <taxon>Neisseriales</taxon>
        <taxon>Chromobacteriaceae</taxon>
        <taxon>Chromobacterium</taxon>
    </lineage>
</organism>
<evidence type="ECO:0000313" key="2">
    <source>
        <dbReference type="Proteomes" id="UP000192721"/>
    </source>
</evidence>
<accession>A0A1W0D5M6</accession>
<gene>
    <name evidence="1" type="ORF">B0T45_06035</name>
</gene>
<comment type="caution">
    <text evidence="1">The sequence shown here is derived from an EMBL/GenBank/DDBJ whole genome shotgun (WGS) entry which is preliminary data.</text>
</comment>
<name>A0A1W0D5M6_9NEIS</name>
<protein>
    <submittedName>
        <fullName evidence="1">Phage tail protein</fullName>
    </submittedName>
</protein>
<evidence type="ECO:0000313" key="1">
    <source>
        <dbReference type="EMBL" id="OQS42345.1"/>
    </source>
</evidence>
<dbReference type="EMBL" id="MUKV01000005">
    <property type="protein sequence ID" value="OQS42345.1"/>
    <property type="molecule type" value="Genomic_DNA"/>
</dbReference>
<sequence>MNDINHFIGNDLALSPTGDLSPVSGIDRGKQRVLRRLLTNPGDYLFHPDYGAGLGRFIGAVINIPQIVGLIRGQMALEECVARNPAPKITVSSSTDGTLAVGIAYTDAPSGEPTTLYFDVS</sequence>
<dbReference type="SUPFAM" id="SSF160719">
    <property type="entry name" value="gpW/gp25-like"/>
    <property type="match status" value="1"/>
</dbReference>
<proteinExistence type="predicted"/>
<dbReference type="AlphaFoldDB" id="A0A1W0D5M6"/>
<dbReference type="Proteomes" id="UP000192721">
    <property type="component" value="Unassembled WGS sequence"/>
</dbReference>
<reference evidence="1 2" key="1">
    <citation type="submission" date="2017-02" db="EMBL/GenBank/DDBJ databases">
        <title>Chromobacterium haemolyticum H5244.</title>
        <authorList>
            <person name="Gulvik C.A."/>
        </authorList>
    </citation>
    <scope>NUCLEOTIDE SEQUENCE [LARGE SCALE GENOMIC DNA]</scope>
    <source>
        <strain evidence="1 2">H5244</strain>
    </source>
</reference>